<dbReference type="Proteomes" id="UP000053144">
    <property type="component" value="Chromosome 1"/>
</dbReference>
<name>A0A0L9TMK0_PHAAN</name>
<sequence>MFPEMFNMILDGMLNVEEEKGVKLIGQLPWPINCWDMLCASSANDPITLFEGTKCGGSESVIPSIEEPDKKSVFMAVVDLIVSEVSQKLMSKDLELAQSSIHAAQLSFELKHLKGEKVALVVKVKEAKTSAEALQEKVTPLNERIVGLEVEVVRLDEGGYNFMVGRLAAYIARFEKVTRKATFSSGLELGQFDVDKDMFKHARVADVEGGL</sequence>
<reference evidence="2" key="1">
    <citation type="journal article" date="2015" name="Proc. Natl. Acad. Sci. U.S.A.">
        <title>Genome sequencing of adzuki bean (Vigna angularis) provides insight into high starch and low fat accumulation and domestication.</title>
        <authorList>
            <person name="Yang K."/>
            <person name="Tian Z."/>
            <person name="Chen C."/>
            <person name="Luo L."/>
            <person name="Zhao B."/>
            <person name="Wang Z."/>
            <person name="Yu L."/>
            <person name="Li Y."/>
            <person name="Sun Y."/>
            <person name="Li W."/>
            <person name="Chen Y."/>
            <person name="Li Y."/>
            <person name="Zhang Y."/>
            <person name="Ai D."/>
            <person name="Zhao J."/>
            <person name="Shang C."/>
            <person name="Ma Y."/>
            <person name="Wu B."/>
            <person name="Wang M."/>
            <person name="Gao L."/>
            <person name="Sun D."/>
            <person name="Zhang P."/>
            <person name="Guo F."/>
            <person name="Wang W."/>
            <person name="Li Y."/>
            <person name="Wang J."/>
            <person name="Varshney R.K."/>
            <person name="Wang J."/>
            <person name="Ling H.Q."/>
            <person name="Wan P."/>
        </authorList>
    </citation>
    <scope>NUCLEOTIDE SEQUENCE</scope>
    <source>
        <strain evidence="2">cv. Jingnong 6</strain>
    </source>
</reference>
<organism evidence="1 2">
    <name type="scientific">Phaseolus angularis</name>
    <name type="common">Azuki bean</name>
    <name type="synonym">Vigna angularis</name>
    <dbReference type="NCBI Taxonomy" id="3914"/>
    <lineage>
        <taxon>Eukaryota</taxon>
        <taxon>Viridiplantae</taxon>
        <taxon>Streptophyta</taxon>
        <taxon>Embryophyta</taxon>
        <taxon>Tracheophyta</taxon>
        <taxon>Spermatophyta</taxon>
        <taxon>Magnoliopsida</taxon>
        <taxon>eudicotyledons</taxon>
        <taxon>Gunneridae</taxon>
        <taxon>Pentapetalae</taxon>
        <taxon>rosids</taxon>
        <taxon>fabids</taxon>
        <taxon>Fabales</taxon>
        <taxon>Fabaceae</taxon>
        <taxon>Papilionoideae</taxon>
        <taxon>50 kb inversion clade</taxon>
        <taxon>NPAAA clade</taxon>
        <taxon>indigoferoid/millettioid clade</taxon>
        <taxon>Phaseoleae</taxon>
        <taxon>Vigna</taxon>
    </lineage>
</organism>
<gene>
    <name evidence="1" type="ORF">LR48_Vigan01g137400</name>
</gene>
<protein>
    <submittedName>
        <fullName evidence="1">Uncharacterized protein</fullName>
    </submittedName>
</protein>
<accession>A0A0L9TMK0</accession>
<proteinExistence type="predicted"/>
<dbReference type="Gramene" id="KOM31818">
    <property type="protein sequence ID" value="KOM31818"/>
    <property type="gene ID" value="LR48_Vigan01g137400"/>
</dbReference>
<dbReference type="EMBL" id="CM003371">
    <property type="protein sequence ID" value="KOM31818.1"/>
    <property type="molecule type" value="Genomic_DNA"/>
</dbReference>
<dbReference type="AlphaFoldDB" id="A0A0L9TMK0"/>
<evidence type="ECO:0000313" key="1">
    <source>
        <dbReference type="EMBL" id="KOM31818.1"/>
    </source>
</evidence>
<evidence type="ECO:0000313" key="2">
    <source>
        <dbReference type="Proteomes" id="UP000053144"/>
    </source>
</evidence>